<organism evidence="2 3">
    <name type="scientific">Stieleria bergensis</name>
    <dbReference type="NCBI Taxonomy" id="2528025"/>
    <lineage>
        <taxon>Bacteria</taxon>
        <taxon>Pseudomonadati</taxon>
        <taxon>Planctomycetota</taxon>
        <taxon>Planctomycetia</taxon>
        <taxon>Pirellulales</taxon>
        <taxon>Pirellulaceae</taxon>
        <taxon>Stieleria</taxon>
    </lineage>
</organism>
<dbReference type="SUPFAM" id="SSF51430">
    <property type="entry name" value="NAD(P)-linked oxidoreductase"/>
    <property type="match status" value="1"/>
</dbReference>
<dbReference type="InterPro" id="IPR023210">
    <property type="entry name" value="NADP_OxRdtase_dom"/>
</dbReference>
<gene>
    <name evidence="2" type="primary">pld1</name>
    <name evidence="2" type="ORF">SV7mr_10080</name>
</gene>
<sequence length="349" mass="39233">MQVSSSSAIPKIVFGTSSLGNIYRVMAEETRDQIIGRVLDVCPGIIAFDSAGKYGAGLALENLGQSLKRFNVPQERVLISNKLGWRRIPLQGDEPTFEPGVWVDLKHDAVQDISYDGILRCWEEGNQFLAGYDAQLLSVHDPDEYLAAADSDQDLEKRWDDIRGAYRALNELREAGKATAIGTGVKDWRIAQQILETCDLDWVMIAGCFTIYDHDQALIEFIESLRRRNVAVINSAVFHGGFLTGGDFFNYRQLNRDETRDAELYDWRDRFWSLCQQFETTPAEAAVAFSVSPPGVVSVALNNSRVKWVDINAHMATVELPQAFWRELKEQQLIRPDYPYLGSSSAGSQ</sequence>
<dbReference type="EMBL" id="CP036272">
    <property type="protein sequence ID" value="QDT58515.1"/>
    <property type="molecule type" value="Genomic_DNA"/>
</dbReference>
<dbReference type="AlphaFoldDB" id="A0A517SQV5"/>
<accession>A0A517SQV5</accession>
<keyword evidence="2" id="KW-0560">Oxidoreductase</keyword>
<dbReference type="Gene3D" id="3.20.20.100">
    <property type="entry name" value="NADP-dependent oxidoreductase domain"/>
    <property type="match status" value="1"/>
</dbReference>
<evidence type="ECO:0000313" key="3">
    <source>
        <dbReference type="Proteomes" id="UP000315003"/>
    </source>
</evidence>
<dbReference type="PANTHER" id="PTHR42686:SF1">
    <property type="entry name" value="GH17980P-RELATED"/>
    <property type="match status" value="1"/>
</dbReference>
<evidence type="ECO:0000313" key="2">
    <source>
        <dbReference type="EMBL" id="QDT58515.1"/>
    </source>
</evidence>
<proteinExistence type="predicted"/>
<protein>
    <submittedName>
        <fullName evidence="2">Pyridoxal 4-dehydrogenase</fullName>
        <ecNumber evidence="2">1.1.1.107</ecNumber>
    </submittedName>
</protein>
<dbReference type="Pfam" id="PF00248">
    <property type="entry name" value="Aldo_ket_red"/>
    <property type="match status" value="1"/>
</dbReference>
<reference evidence="2 3" key="1">
    <citation type="submission" date="2019-02" db="EMBL/GenBank/DDBJ databases">
        <title>Deep-cultivation of Planctomycetes and their phenomic and genomic characterization uncovers novel biology.</title>
        <authorList>
            <person name="Wiegand S."/>
            <person name="Jogler M."/>
            <person name="Boedeker C."/>
            <person name="Pinto D."/>
            <person name="Vollmers J."/>
            <person name="Rivas-Marin E."/>
            <person name="Kohn T."/>
            <person name="Peeters S.H."/>
            <person name="Heuer A."/>
            <person name="Rast P."/>
            <person name="Oberbeckmann S."/>
            <person name="Bunk B."/>
            <person name="Jeske O."/>
            <person name="Meyerdierks A."/>
            <person name="Storesund J.E."/>
            <person name="Kallscheuer N."/>
            <person name="Luecker S."/>
            <person name="Lage O.M."/>
            <person name="Pohl T."/>
            <person name="Merkel B.J."/>
            <person name="Hornburger P."/>
            <person name="Mueller R.-W."/>
            <person name="Bruemmer F."/>
            <person name="Labrenz M."/>
            <person name="Spormann A.M."/>
            <person name="Op den Camp H."/>
            <person name="Overmann J."/>
            <person name="Amann R."/>
            <person name="Jetten M.S.M."/>
            <person name="Mascher T."/>
            <person name="Medema M.H."/>
            <person name="Devos D.P."/>
            <person name="Kaster A.-K."/>
            <person name="Ovreas L."/>
            <person name="Rohde M."/>
            <person name="Galperin M.Y."/>
            <person name="Jogler C."/>
        </authorList>
    </citation>
    <scope>NUCLEOTIDE SEQUENCE [LARGE SCALE GENOMIC DNA]</scope>
    <source>
        <strain evidence="2 3">SV_7m_r</strain>
    </source>
</reference>
<dbReference type="CDD" id="cd19152">
    <property type="entry name" value="AKR_AKR15A"/>
    <property type="match status" value="1"/>
</dbReference>
<name>A0A517SQV5_9BACT</name>
<keyword evidence="3" id="KW-1185">Reference proteome</keyword>
<dbReference type="GO" id="GO:0050235">
    <property type="term" value="F:pyridoxal 4-dehydrogenase activity"/>
    <property type="evidence" value="ECO:0007669"/>
    <property type="project" value="UniProtKB-EC"/>
</dbReference>
<dbReference type="InterPro" id="IPR020471">
    <property type="entry name" value="AKR"/>
</dbReference>
<feature type="domain" description="NADP-dependent oxidoreductase" evidence="1">
    <location>
        <begin position="11"/>
        <end position="330"/>
    </location>
</feature>
<dbReference type="GO" id="GO:0005829">
    <property type="term" value="C:cytosol"/>
    <property type="evidence" value="ECO:0007669"/>
    <property type="project" value="TreeGrafter"/>
</dbReference>
<dbReference type="PANTHER" id="PTHR42686">
    <property type="entry name" value="GH17980P-RELATED"/>
    <property type="match status" value="1"/>
</dbReference>
<dbReference type="InterPro" id="IPR036812">
    <property type="entry name" value="NAD(P)_OxRdtase_dom_sf"/>
</dbReference>
<dbReference type="OrthoDB" id="9772407at2"/>
<evidence type="ECO:0000259" key="1">
    <source>
        <dbReference type="Pfam" id="PF00248"/>
    </source>
</evidence>
<dbReference type="EC" id="1.1.1.107" evidence="2"/>
<dbReference type="Proteomes" id="UP000315003">
    <property type="component" value="Chromosome"/>
</dbReference>